<evidence type="ECO:0000256" key="1">
    <source>
        <dbReference type="SAM" id="MobiDB-lite"/>
    </source>
</evidence>
<keyword evidence="3" id="KW-1185">Reference proteome</keyword>
<proteinExistence type="predicted"/>
<protein>
    <submittedName>
        <fullName evidence="2">Uncharacterized protein</fullName>
    </submittedName>
</protein>
<gene>
    <name evidence="2" type="ORF">TNCT_144251</name>
</gene>
<accession>A0A8X6KPH4</accession>
<dbReference type="AlphaFoldDB" id="A0A8X6KPH4"/>
<sequence>MDDRIGDPLSTVRGGGGFGEVADELDSSIAAHFGLFAAIVPLLVVSSTDQALGSFPSSPLRGRSLESSQEGNESEEQKESHS</sequence>
<reference evidence="2" key="1">
    <citation type="submission" date="2020-07" db="EMBL/GenBank/DDBJ databases">
        <title>Multicomponent nature underlies the extraordinary mechanical properties of spider dragline silk.</title>
        <authorList>
            <person name="Kono N."/>
            <person name="Nakamura H."/>
            <person name="Mori M."/>
            <person name="Yoshida Y."/>
            <person name="Ohtoshi R."/>
            <person name="Malay A.D."/>
            <person name="Moran D.A.P."/>
            <person name="Tomita M."/>
            <person name="Numata K."/>
            <person name="Arakawa K."/>
        </authorList>
    </citation>
    <scope>NUCLEOTIDE SEQUENCE</scope>
</reference>
<feature type="region of interest" description="Disordered" evidence="1">
    <location>
        <begin position="53"/>
        <end position="82"/>
    </location>
</feature>
<evidence type="ECO:0000313" key="2">
    <source>
        <dbReference type="EMBL" id="GFQ79516.1"/>
    </source>
</evidence>
<comment type="caution">
    <text evidence="2">The sequence shown here is derived from an EMBL/GenBank/DDBJ whole genome shotgun (WGS) entry which is preliminary data.</text>
</comment>
<dbReference type="Proteomes" id="UP000887116">
    <property type="component" value="Unassembled WGS sequence"/>
</dbReference>
<name>A0A8X6KPH4_TRICU</name>
<evidence type="ECO:0000313" key="3">
    <source>
        <dbReference type="Proteomes" id="UP000887116"/>
    </source>
</evidence>
<organism evidence="2 3">
    <name type="scientific">Trichonephila clavata</name>
    <name type="common">Joro spider</name>
    <name type="synonym">Nephila clavata</name>
    <dbReference type="NCBI Taxonomy" id="2740835"/>
    <lineage>
        <taxon>Eukaryota</taxon>
        <taxon>Metazoa</taxon>
        <taxon>Ecdysozoa</taxon>
        <taxon>Arthropoda</taxon>
        <taxon>Chelicerata</taxon>
        <taxon>Arachnida</taxon>
        <taxon>Araneae</taxon>
        <taxon>Araneomorphae</taxon>
        <taxon>Entelegynae</taxon>
        <taxon>Araneoidea</taxon>
        <taxon>Nephilidae</taxon>
        <taxon>Trichonephila</taxon>
    </lineage>
</organism>
<dbReference type="EMBL" id="BMAO01032072">
    <property type="protein sequence ID" value="GFQ79516.1"/>
    <property type="molecule type" value="Genomic_DNA"/>
</dbReference>